<evidence type="ECO:0000313" key="1">
    <source>
        <dbReference type="EMBL" id="KAH1098105.1"/>
    </source>
</evidence>
<proteinExistence type="predicted"/>
<protein>
    <submittedName>
        <fullName evidence="1">Uncharacterized protein</fullName>
    </submittedName>
</protein>
<keyword evidence="2" id="KW-1185">Reference proteome</keyword>
<feature type="non-terminal residue" evidence="1">
    <location>
        <position position="1"/>
    </location>
</feature>
<dbReference type="AlphaFoldDB" id="A0A9D4A9H1"/>
<accession>A0A9D4A9H1</accession>
<comment type="caution">
    <text evidence="1">The sequence shown here is derived from an EMBL/GenBank/DDBJ whole genome shotgun (WGS) entry which is preliminary data.</text>
</comment>
<organism evidence="1 2">
    <name type="scientific">Gossypium stocksii</name>
    <dbReference type="NCBI Taxonomy" id="47602"/>
    <lineage>
        <taxon>Eukaryota</taxon>
        <taxon>Viridiplantae</taxon>
        <taxon>Streptophyta</taxon>
        <taxon>Embryophyta</taxon>
        <taxon>Tracheophyta</taxon>
        <taxon>Spermatophyta</taxon>
        <taxon>Magnoliopsida</taxon>
        <taxon>eudicotyledons</taxon>
        <taxon>Gunneridae</taxon>
        <taxon>Pentapetalae</taxon>
        <taxon>rosids</taxon>
        <taxon>malvids</taxon>
        <taxon>Malvales</taxon>
        <taxon>Malvaceae</taxon>
        <taxon>Malvoideae</taxon>
        <taxon>Gossypium</taxon>
    </lineage>
</organism>
<evidence type="ECO:0000313" key="2">
    <source>
        <dbReference type="Proteomes" id="UP000828251"/>
    </source>
</evidence>
<gene>
    <name evidence="1" type="ORF">J1N35_015026</name>
</gene>
<sequence>LDSLPTKNRGEAWDVPIQLDSLKQETIYFVIVEATRQLWGNYAEMKHRLEVWLMVRT</sequence>
<reference evidence="1 2" key="1">
    <citation type="journal article" date="2021" name="Plant Biotechnol. J.">
        <title>Multi-omics assisted identification of the key and species-specific regulatory components of drought-tolerant mechanisms in Gossypium stocksii.</title>
        <authorList>
            <person name="Yu D."/>
            <person name="Ke L."/>
            <person name="Zhang D."/>
            <person name="Wu Y."/>
            <person name="Sun Y."/>
            <person name="Mei J."/>
            <person name="Sun J."/>
            <person name="Sun Y."/>
        </authorList>
    </citation>
    <scope>NUCLEOTIDE SEQUENCE [LARGE SCALE GENOMIC DNA]</scope>
    <source>
        <strain evidence="2">cv. E1</strain>
        <tissue evidence="1">Leaf</tissue>
    </source>
</reference>
<name>A0A9D4A9H1_9ROSI</name>
<dbReference type="EMBL" id="JAIQCV010000005">
    <property type="protein sequence ID" value="KAH1098105.1"/>
    <property type="molecule type" value="Genomic_DNA"/>
</dbReference>
<dbReference type="Proteomes" id="UP000828251">
    <property type="component" value="Unassembled WGS sequence"/>
</dbReference>